<evidence type="ECO:0000259" key="1">
    <source>
        <dbReference type="Pfam" id="PF01936"/>
    </source>
</evidence>
<dbReference type="GO" id="GO:0004540">
    <property type="term" value="F:RNA nuclease activity"/>
    <property type="evidence" value="ECO:0007669"/>
    <property type="project" value="InterPro"/>
</dbReference>
<dbReference type="Pfam" id="PF01936">
    <property type="entry name" value="NYN"/>
    <property type="match status" value="1"/>
</dbReference>
<accession>A0A0G8AW42</accession>
<dbReference type="CDD" id="cd18724">
    <property type="entry name" value="PIN_LabA-like"/>
    <property type="match status" value="1"/>
</dbReference>
<dbReference type="InterPro" id="IPR021139">
    <property type="entry name" value="NYN"/>
</dbReference>
<gene>
    <name evidence="2" type="ORF">TQ37_04825</name>
</gene>
<evidence type="ECO:0000313" key="3">
    <source>
        <dbReference type="Proteomes" id="UP000035037"/>
    </source>
</evidence>
<proteinExistence type="predicted"/>
<dbReference type="EMBL" id="JYFQ01000094">
    <property type="protein sequence ID" value="KKZ13089.1"/>
    <property type="molecule type" value="Genomic_DNA"/>
</dbReference>
<dbReference type="STRING" id="431041.FLM9_324"/>
<organism evidence="2 3">
    <name type="scientific">Candidatus Synechococcus spongiarum 15L</name>
    <dbReference type="NCBI Taxonomy" id="1608419"/>
    <lineage>
        <taxon>Bacteria</taxon>
        <taxon>Bacillati</taxon>
        <taxon>Cyanobacteriota</taxon>
        <taxon>Cyanophyceae</taxon>
        <taxon>Synechococcales</taxon>
        <taxon>Synechococcaceae</taxon>
        <taxon>Synechococcus</taxon>
    </lineage>
</organism>
<dbReference type="Proteomes" id="UP000035037">
    <property type="component" value="Unassembled WGS sequence"/>
</dbReference>
<sequence>MEKVFVYWDNSNIFHEAQRLAEEIENSPEARFRVCINFDNLLRLAHADRPVEKALAAGSVPPEMQQLWNRMEGTGVQAHLHDRGSRERGEQDVPDRLLQLSMLEDALDYNGNPGIVVLVTGDGAGYMEGMGFHSTLERMHRRRWRVEILSWARSTNQRMRRWAEDHGLFIPLDDFYNAITFLEPSRSGFQLAPPRYSVELNLSQRALSPVGPAGGQGS</sequence>
<dbReference type="PATRIC" id="fig|1608419.3.peg.2524"/>
<evidence type="ECO:0000313" key="2">
    <source>
        <dbReference type="EMBL" id="KKZ13089.1"/>
    </source>
</evidence>
<protein>
    <recommendedName>
        <fullName evidence="1">NYN domain-containing protein</fullName>
    </recommendedName>
</protein>
<name>A0A0G8AW42_9SYNE</name>
<dbReference type="AlphaFoldDB" id="A0A0G8AW42"/>
<reference evidence="2 3" key="1">
    <citation type="submission" date="2015-02" db="EMBL/GenBank/DDBJ databases">
        <authorList>
            <person name="Slaby B."/>
            <person name="Hentschel U."/>
        </authorList>
    </citation>
    <scope>NUCLEOTIDE SEQUENCE [LARGE SCALE GENOMIC DNA]</scope>
    <source>
        <strain evidence="2">15L</strain>
    </source>
</reference>
<feature type="domain" description="NYN" evidence="1">
    <location>
        <begin position="3"/>
        <end position="163"/>
    </location>
</feature>
<dbReference type="Gene3D" id="3.40.50.1010">
    <property type="entry name" value="5'-nuclease"/>
    <property type="match status" value="1"/>
</dbReference>
<reference evidence="2 3" key="2">
    <citation type="submission" date="2015-05" db="EMBL/GenBank/DDBJ databases">
        <title>Lifestyle Evolution in Cyanobacterial Symbionts of Sponges.</title>
        <authorList>
            <person name="Burgsdorf I."/>
            <person name="Slaby B.M."/>
            <person name="Handley K.M."/>
            <person name="Haber M."/>
            <person name="Blom J."/>
            <person name="Marshall C.W."/>
            <person name="Gilbert J.A."/>
            <person name="Hentschel U."/>
            <person name="Steindler L."/>
        </authorList>
    </citation>
    <scope>NUCLEOTIDE SEQUENCE [LARGE SCALE GENOMIC DNA]</scope>
    <source>
        <strain evidence="2">15L</strain>
    </source>
</reference>
<comment type="caution">
    <text evidence="2">The sequence shown here is derived from an EMBL/GenBank/DDBJ whole genome shotgun (WGS) entry which is preliminary data.</text>
</comment>